<gene>
    <name evidence="5" type="primary">rplX</name>
    <name evidence="8" type="ORF">BHK98_06220</name>
</gene>
<dbReference type="PROSITE" id="PS01108">
    <property type="entry name" value="RIBOSOMAL_L24"/>
    <property type="match status" value="1"/>
</dbReference>
<comment type="subunit">
    <text evidence="5">Part of the 50S ribosomal subunit.</text>
</comment>
<keyword evidence="2 5" id="KW-0689">Ribosomal protein</keyword>
<evidence type="ECO:0000313" key="8">
    <source>
        <dbReference type="EMBL" id="OLR55694.1"/>
    </source>
</evidence>
<keyword evidence="5" id="KW-0699">rRNA-binding</keyword>
<accession>A0A1Q9JHR1</accession>
<keyword evidence="3 5" id="KW-0687">Ribonucleoprotein</keyword>
<organism evidence="8 9">
    <name type="scientific">Hornefia porci</name>
    <dbReference type="NCBI Taxonomy" id="2652292"/>
    <lineage>
        <taxon>Bacteria</taxon>
        <taxon>Bacillati</taxon>
        <taxon>Bacillota</taxon>
        <taxon>Clostridia</taxon>
        <taxon>Peptostreptococcales</taxon>
        <taxon>Anaerovoracaceae</taxon>
        <taxon>Hornefia</taxon>
    </lineage>
</organism>
<dbReference type="GO" id="GO:0005840">
    <property type="term" value="C:ribosome"/>
    <property type="evidence" value="ECO:0007669"/>
    <property type="project" value="UniProtKB-KW"/>
</dbReference>
<dbReference type="HAMAP" id="MF_01326_B">
    <property type="entry name" value="Ribosomal_uL24_B"/>
    <property type="match status" value="1"/>
</dbReference>
<feature type="domain" description="KOW" evidence="7">
    <location>
        <begin position="2"/>
        <end position="29"/>
    </location>
</feature>
<comment type="function">
    <text evidence="5">One of two assembly initiator proteins, it binds directly to the 5'-end of the 23S rRNA, where it nucleates assembly of the 50S subunit.</text>
</comment>
<dbReference type="InterPro" id="IPR008991">
    <property type="entry name" value="Translation_prot_SH3-like_sf"/>
</dbReference>
<reference evidence="8 9" key="1">
    <citation type="journal article" date="2016" name="Appl. Environ. Microbiol.">
        <title>Function and Phylogeny of Bacterial Butyryl Coenzyme A:Acetate Transferases and Their Diversity in the Proximal Colon of Swine.</title>
        <authorList>
            <person name="Trachsel J."/>
            <person name="Bayles D.O."/>
            <person name="Looft T."/>
            <person name="Levine U.Y."/>
            <person name="Allen H.K."/>
        </authorList>
    </citation>
    <scope>NUCLEOTIDE SEQUENCE [LARGE SCALE GENOMIC DNA]</scope>
    <source>
        <strain evidence="8 9">68-3-10</strain>
    </source>
</reference>
<dbReference type="Pfam" id="PF17136">
    <property type="entry name" value="ribosomal_L24"/>
    <property type="match status" value="1"/>
</dbReference>
<evidence type="ECO:0000256" key="3">
    <source>
        <dbReference type="ARBA" id="ARBA00023274"/>
    </source>
</evidence>
<dbReference type="GO" id="GO:0006412">
    <property type="term" value="P:translation"/>
    <property type="evidence" value="ECO:0007669"/>
    <property type="project" value="UniProtKB-UniRule"/>
</dbReference>
<dbReference type="InterPro" id="IPR041988">
    <property type="entry name" value="Ribosomal_uL24_KOW"/>
</dbReference>
<sequence>MRIKKDDMVIVITGKDKGKTGKVLKAMPKENRVVVEGVNIQTKHQKQTQKERAEIKHVEGPIDVSNVMFYDDKSKEAVKIGYSFKDGKKVRVNRKTGNVID</sequence>
<dbReference type="RefSeq" id="WP_075712684.1">
    <property type="nucleotide sequence ID" value="NZ_MJIE01000001.1"/>
</dbReference>
<keyword evidence="9" id="KW-1185">Reference proteome</keyword>
<dbReference type="OrthoDB" id="9807419at2"/>
<dbReference type="STRING" id="1261640.BHK98_06220"/>
<dbReference type="GO" id="GO:0003735">
    <property type="term" value="F:structural constituent of ribosome"/>
    <property type="evidence" value="ECO:0007669"/>
    <property type="project" value="InterPro"/>
</dbReference>
<dbReference type="InterPro" id="IPR014722">
    <property type="entry name" value="Rib_uL2_dom2"/>
</dbReference>
<dbReference type="GO" id="GO:1990904">
    <property type="term" value="C:ribonucleoprotein complex"/>
    <property type="evidence" value="ECO:0007669"/>
    <property type="project" value="UniProtKB-KW"/>
</dbReference>
<proteinExistence type="inferred from homology"/>
<dbReference type="GO" id="GO:0019843">
    <property type="term" value="F:rRNA binding"/>
    <property type="evidence" value="ECO:0007669"/>
    <property type="project" value="UniProtKB-UniRule"/>
</dbReference>
<comment type="similarity">
    <text evidence="1 5 6">Belongs to the universal ribosomal protein uL24 family.</text>
</comment>
<comment type="function">
    <text evidence="5">One of the proteins that surrounds the polypeptide exit tunnel on the outside of the subunit.</text>
</comment>
<dbReference type="NCBIfam" id="TIGR01079">
    <property type="entry name" value="rplX_bact"/>
    <property type="match status" value="1"/>
</dbReference>
<dbReference type="Gene3D" id="2.30.30.30">
    <property type="match status" value="1"/>
</dbReference>
<dbReference type="SUPFAM" id="SSF50104">
    <property type="entry name" value="Translation proteins SH3-like domain"/>
    <property type="match status" value="1"/>
</dbReference>
<dbReference type="InterPro" id="IPR003256">
    <property type="entry name" value="Ribosomal_uL24"/>
</dbReference>
<dbReference type="InterPro" id="IPR005825">
    <property type="entry name" value="Ribosomal_uL24_CS"/>
</dbReference>
<dbReference type="GeneID" id="303115259"/>
<evidence type="ECO:0000256" key="1">
    <source>
        <dbReference type="ARBA" id="ARBA00010618"/>
    </source>
</evidence>
<dbReference type="SMART" id="SM00739">
    <property type="entry name" value="KOW"/>
    <property type="match status" value="1"/>
</dbReference>
<evidence type="ECO:0000256" key="4">
    <source>
        <dbReference type="ARBA" id="ARBA00035206"/>
    </source>
</evidence>
<keyword evidence="5" id="KW-0694">RNA-binding</keyword>
<evidence type="ECO:0000313" key="9">
    <source>
        <dbReference type="Proteomes" id="UP000187404"/>
    </source>
</evidence>
<protein>
    <recommendedName>
        <fullName evidence="4 5">Large ribosomal subunit protein uL24</fullName>
    </recommendedName>
</protein>
<comment type="caution">
    <text evidence="8">The sequence shown here is derived from an EMBL/GenBank/DDBJ whole genome shotgun (WGS) entry which is preliminary data.</text>
</comment>
<evidence type="ECO:0000256" key="2">
    <source>
        <dbReference type="ARBA" id="ARBA00022980"/>
    </source>
</evidence>
<dbReference type="Pfam" id="PF00467">
    <property type="entry name" value="KOW"/>
    <property type="match status" value="1"/>
</dbReference>
<dbReference type="InterPro" id="IPR057264">
    <property type="entry name" value="Ribosomal_uL24_C"/>
</dbReference>
<dbReference type="AlphaFoldDB" id="A0A1Q9JHR1"/>
<dbReference type="CDD" id="cd06089">
    <property type="entry name" value="KOW_RPL26"/>
    <property type="match status" value="1"/>
</dbReference>
<dbReference type="PANTHER" id="PTHR12903">
    <property type="entry name" value="MITOCHONDRIAL RIBOSOMAL PROTEIN L24"/>
    <property type="match status" value="1"/>
</dbReference>
<evidence type="ECO:0000256" key="6">
    <source>
        <dbReference type="RuleBase" id="RU003477"/>
    </source>
</evidence>
<evidence type="ECO:0000256" key="5">
    <source>
        <dbReference type="HAMAP-Rule" id="MF_01326"/>
    </source>
</evidence>
<name>A0A1Q9JHR1_9FIRM</name>
<dbReference type="Proteomes" id="UP000187404">
    <property type="component" value="Unassembled WGS sequence"/>
</dbReference>
<dbReference type="InterPro" id="IPR005824">
    <property type="entry name" value="KOW"/>
</dbReference>
<dbReference type="EMBL" id="MJIE01000001">
    <property type="protein sequence ID" value="OLR55694.1"/>
    <property type="molecule type" value="Genomic_DNA"/>
</dbReference>
<evidence type="ECO:0000259" key="7">
    <source>
        <dbReference type="SMART" id="SM00739"/>
    </source>
</evidence>